<dbReference type="Pfam" id="PF00359">
    <property type="entry name" value="PTS_EIIA_2"/>
    <property type="match status" value="1"/>
</dbReference>
<dbReference type="EMBL" id="FQXR01000002">
    <property type="protein sequence ID" value="SHH46066.1"/>
    <property type="molecule type" value="Genomic_DNA"/>
</dbReference>
<keyword evidence="3" id="KW-1185">Reference proteome</keyword>
<feature type="domain" description="PTS EIIA type-2" evidence="1">
    <location>
        <begin position="2"/>
        <end position="144"/>
    </location>
</feature>
<evidence type="ECO:0000259" key="1">
    <source>
        <dbReference type="PROSITE" id="PS51094"/>
    </source>
</evidence>
<dbReference type="CDD" id="cd00211">
    <property type="entry name" value="PTS_IIA_fru"/>
    <property type="match status" value="1"/>
</dbReference>
<dbReference type="STRING" id="1123281.SAMN02745180_00380"/>
<accession>A0A1M5T5U0</accession>
<gene>
    <name evidence="2" type="ORF">SAMN02745180_00380</name>
</gene>
<dbReference type="InterPro" id="IPR016152">
    <property type="entry name" value="PTrfase/Anion_transptr"/>
</dbReference>
<sequence length="150" mass="17042">MDIISKDHIFLDEDLKTRDSVIEFIAKNAEQLGISDDSEETEKDLWERENSFATSIDSILAIPHAKSESIKVASILMITTKEIIPWGDAKVDLIISLLIPKENKDNLHLTLLSKLSAKLMDDDFVRFLKTEKNKEEICKVILKTISAKEN</sequence>
<dbReference type="AlphaFoldDB" id="A0A1M5T5U0"/>
<proteinExistence type="predicted"/>
<dbReference type="PROSITE" id="PS51094">
    <property type="entry name" value="PTS_EIIA_TYPE_2"/>
    <property type="match status" value="1"/>
</dbReference>
<dbReference type="Proteomes" id="UP000184389">
    <property type="component" value="Unassembled WGS sequence"/>
</dbReference>
<organism evidence="2 3">
    <name type="scientific">Sporanaerobacter acetigenes DSM 13106</name>
    <dbReference type="NCBI Taxonomy" id="1123281"/>
    <lineage>
        <taxon>Bacteria</taxon>
        <taxon>Bacillati</taxon>
        <taxon>Bacillota</taxon>
        <taxon>Tissierellia</taxon>
        <taxon>Tissierellales</taxon>
        <taxon>Sporanaerobacteraceae</taxon>
        <taxon>Sporanaerobacter</taxon>
    </lineage>
</organism>
<evidence type="ECO:0000313" key="2">
    <source>
        <dbReference type="EMBL" id="SHH46066.1"/>
    </source>
</evidence>
<dbReference type="InterPro" id="IPR002178">
    <property type="entry name" value="PTS_EIIA_type-2_dom"/>
</dbReference>
<dbReference type="PANTHER" id="PTHR47738:SF1">
    <property type="entry name" value="NITROGEN REGULATORY PROTEIN"/>
    <property type="match status" value="1"/>
</dbReference>
<protein>
    <submittedName>
        <fullName evidence="2">PTS system, fructose-specific IIA component</fullName>
    </submittedName>
</protein>
<dbReference type="GO" id="GO:0030295">
    <property type="term" value="F:protein kinase activator activity"/>
    <property type="evidence" value="ECO:0007669"/>
    <property type="project" value="TreeGrafter"/>
</dbReference>
<reference evidence="2 3" key="1">
    <citation type="submission" date="2016-11" db="EMBL/GenBank/DDBJ databases">
        <authorList>
            <person name="Jaros S."/>
            <person name="Januszkiewicz K."/>
            <person name="Wedrychowicz H."/>
        </authorList>
    </citation>
    <scope>NUCLEOTIDE SEQUENCE [LARGE SCALE GENOMIC DNA]</scope>
    <source>
        <strain evidence="2 3">DSM 13106</strain>
    </source>
</reference>
<dbReference type="PANTHER" id="PTHR47738">
    <property type="entry name" value="PTS SYSTEM FRUCTOSE-LIKE EIIA COMPONENT-RELATED"/>
    <property type="match status" value="1"/>
</dbReference>
<dbReference type="Gene3D" id="3.40.930.10">
    <property type="entry name" value="Mannitol-specific EII, Chain A"/>
    <property type="match status" value="1"/>
</dbReference>
<evidence type="ECO:0000313" key="3">
    <source>
        <dbReference type="Proteomes" id="UP000184389"/>
    </source>
</evidence>
<dbReference type="SUPFAM" id="SSF55804">
    <property type="entry name" value="Phoshotransferase/anion transport protein"/>
    <property type="match status" value="1"/>
</dbReference>
<name>A0A1M5T5U0_9FIRM</name>
<dbReference type="InterPro" id="IPR051541">
    <property type="entry name" value="PTS_SugarTrans_NitroReg"/>
</dbReference>